<reference evidence="1 2" key="1">
    <citation type="submission" date="2024-01" db="EMBL/GenBank/DDBJ databases">
        <title>A draft genome for the cacao thread blight pathogen Marasmiellus scandens.</title>
        <authorList>
            <person name="Baruah I.K."/>
            <person name="Leung J."/>
            <person name="Bukari Y."/>
            <person name="Amoako-Attah I."/>
            <person name="Meinhardt L.W."/>
            <person name="Bailey B.A."/>
            <person name="Cohen S.P."/>
        </authorList>
    </citation>
    <scope>NUCLEOTIDE SEQUENCE [LARGE SCALE GENOMIC DNA]</scope>
    <source>
        <strain evidence="1 2">GH-19</strain>
    </source>
</reference>
<organism evidence="1 2">
    <name type="scientific">Marasmiellus scandens</name>
    <dbReference type="NCBI Taxonomy" id="2682957"/>
    <lineage>
        <taxon>Eukaryota</taxon>
        <taxon>Fungi</taxon>
        <taxon>Dikarya</taxon>
        <taxon>Basidiomycota</taxon>
        <taxon>Agaricomycotina</taxon>
        <taxon>Agaricomycetes</taxon>
        <taxon>Agaricomycetidae</taxon>
        <taxon>Agaricales</taxon>
        <taxon>Marasmiineae</taxon>
        <taxon>Omphalotaceae</taxon>
        <taxon>Marasmiellus</taxon>
    </lineage>
</organism>
<dbReference type="EMBL" id="JBANRG010000076">
    <property type="protein sequence ID" value="KAK7438887.1"/>
    <property type="molecule type" value="Genomic_DNA"/>
</dbReference>
<accession>A0ABR1IQY6</accession>
<name>A0ABR1IQY6_9AGAR</name>
<evidence type="ECO:0000313" key="2">
    <source>
        <dbReference type="Proteomes" id="UP001498398"/>
    </source>
</evidence>
<sequence length="51" mass="5846">MDNPSLDLGRPLEEEAIARREEETEGLSLRWSKRSDEEWGGYRFSRGYGGG</sequence>
<evidence type="ECO:0000313" key="1">
    <source>
        <dbReference type="EMBL" id="KAK7438887.1"/>
    </source>
</evidence>
<proteinExistence type="predicted"/>
<gene>
    <name evidence="1" type="ORF">VKT23_017813</name>
</gene>
<comment type="caution">
    <text evidence="1">The sequence shown here is derived from an EMBL/GenBank/DDBJ whole genome shotgun (WGS) entry which is preliminary data.</text>
</comment>
<dbReference type="Proteomes" id="UP001498398">
    <property type="component" value="Unassembled WGS sequence"/>
</dbReference>
<protein>
    <submittedName>
        <fullName evidence="1">Uncharacterized protein</fullName>
    </submittedName>
</protein>
<keyword evidence="2" id="KW-1185">Reference proteome</keyword>